<keyword evidence="7 9" id="KW-0413">Isomerase</keyword>
<dbReference type="PANTHER" id="PTHR47861:SF3">
    <property type="entry name" value="FKBP-TYPE PEPTIDYL-PROLYL CIS-TRANS ISOMERASE SLYD"/>
    <property type="match status" value="1"/>
</dbReference>
<evidence type="ECO:0000256" key="9">
    <source>
        <dbReference type="PROSITE-ProRule" id="PRU00277"/>
    </source>
</evidence>
<dbReference type="RefSeq" id="WP_204368252.1">
    <property type="nucleotide sequence ID" value="NZ_JMSZ01000036.1"/>
</dbReference>
<evidence type="ECO:0000256" key="2">
    <source>
        <dbReference type="ARBA" id="ARBA00004496"/>
    </source>
</evidence>
<dbReference type="Pfam" id="PF00254">
    <property type="entry name" value="FKBP_C"/>
    <property type="match status" value="1"/>
</dbReference>
<evidence type="ECO:0000256" key="7">
    <source>
        <dbReference type="ARBA" id="ARBA00023235"/>
    </source>
</evidence>
<comment type="subcellular location">
    <subcellularLocation>
        <location evidence="2">Cytoplasm</location>
    </subcellularLocation>
</comment>
<comment type="function">
    <text evidence="8">Also involved in hydrogenase metallocenter assembly, probably by participating in the nickel insertion step. This function in hydrogenase biosynthesis requires chaperone activity and the presence of the metal-binding domain, but not PPIase activity.</text>
</comment>
<dbReference type="InterPro" id="IPR046357">
    <property type="entry name" value="PPIase_dom_sf"/>
</dbReference>
<organism evidence="12 13">
    <name type="scientific">Nitrincola lacisaponensis</name>
    <dbReference type="NCBI Taxonomy" id="267850"/>
    <lineage>
        <taxon>Bacteria</taxon>
        <taxon>Pseudomonadati</taxon>
        <taxon>Pseudomonadota</taxon>
        <taxon>Gammaproteobacteria</taxon>
        <taxon>Oceanospirillales</taxon>
        <taxon>Oceanospirillaceae</taxon>
        <taxon>Nitrincola</taxon>
    </lineage>
</organism>
<evidence type="ECO:0000313" key="12">
    <source>
        <dbReference type="EMBL" id="KDE38819.1"/>
    </source>
</evidence>
<keyword evidence="5 9" id="KW-0697">Rotamase</keyword>
<evidence type="ECO:0000256" key="1">
    <source>
        <dbReference type="ARBA" id="ARBA00000971"/>
    </source>
</evidence>
<feature type="domain" description="PPIase FKBP-type" evidence="11">
    <location>
        <begin position="8"/>
        <end position="102"/>
    </location>
</feature>
<dbReference type="Proteomes" id="UP000027318">
    <property type="component" value="Unassembled WGS sequence"/>
</dbReference>
<name>A0A063XZB2_9GAMM</name>
<dbReference type="EMBL" id="JMSZ01000036">
    <property type="protein sequence ID" value="KDE38819.1"/>
    <property type="molecule type" value="Genomic_DNA"/>
</dbReference>
<evidence type="ECO:0000256" key="6">
    <source>
        <dbReference type="ARBA" id="ARBA00023186"/>
    </source>
</evidence>
<sequence>MMLRVRPYMQVTAEYRLMDEQGSLLDQSPDSEPLSYLHGTGQLLPGLEAAMEGCQISDRVTVTLTPEQAFGEHRPELVFEAVRDNLPQGVELVPGMTLTPGGQQGRFSLRVVSLTEKGAMLDGNHPYAGKTLTWQLEITHLEDRKPPVDAGIDHTPIKWVDMND</sequence>
<keyword evidence="4" id="KW-0963">Cytoplasm</keyword>
<gene>
    <name evidence="12" type="ORF">ADINL_2720</name>
</gene>
<reference evidence="12 13" key="1">
    <citation type="journal article" date="2005" name="Int. J. Syst. Evol. Microbiol.">
        <title>Nitrincola lacisaponensis gen. nov., sp. nov., a novel alkaliphilic bacterium isolated from an alkaline, saline lake.</title>
        <authorList>
            <person name="Dimitriu P.A."/>
            <person name="Shukla S.K."/>
            <person name="Conradt J."/>
            <person name="Marquez M.C."/>
            <person name="Ventosa A."/>
            <person name="Maglia A."/>
            <person name="Peyton B.M."/>
            <person name="Pinkart H.C."/>
            <person name="Mormile M.R."/>
        </authorList>
    </citation>
    <scope>NUCLEOTIDE SEQUENCE [LARGE SCALE GENOMIC DNA]</scope>
    <source>
        <strain evidence="12 13">4CA</strain>
    </source>
</reference>
<evidence type="ECO:0000313" key="13">
    <source>
        <dbReference type="Proteomes" id="UP000027318"/>
    </source>
</evidence>
<dbReference type="Gene3D" id="3.10.50.40">
    <property type="match status" value="1"/>
</dbReference>
<comment type="similarity">
    <text evidence="3 10">Belongs to the FKBP-type PPIase family.</text>
</comment>
<evidence type="ECO:0000256" key="8">
    <source>
        <dbReference type="ARBA" id="ARBA00037071"/>
    </source>
</evidence>
<comment type="caution">
    <text evidence="12">The sequence shown here is derived from an EMBL/GenBank/DDBJ whole genome shotgun (WGS) entry which is preliminary data.</text>
</comment>
<evidence type="ECO:0000259" key="11">
    <source>
        <dbReference type="PROSITE" id="PS50059"/>
    </source>
</evidence>
<protein>
    <recommendedName>
        <fullName evidence="10">Peptidyl-prolyl cis-trans isomerase</fullName>
        <ecNumber evidence="10">5.2.1.8</ecNumber>
    </recommendedName>
</protein>
<dbReference type="EC" id="5.2.1.8" evidence="10"/>
<dbReference type="SUPFAM" id="SSF54534">
    <property type="entry name" value="FKBP-like"/>
    <property type="match status" value="1"/>
</dbReference>
<dbReference type="PATRIC" id="fig|267850.7.peg.2673"/>
<dbReference type="PROSITE" id="PS50059">
    <property type="entry name" value="FKBP_PPIASE"/>
    <property type="match status" value="1"/>
</dbReference>
<dbReference type="InterPro" id="IPR001179">
    <property type="entry name" value="PPIase_FKBP_dom"/>
</dbReference>
<dbReference type="GO" id="GO:0005737">
    <property type="term" value="C:cytoplasm"/>
    <property type="evidence" value="ECO:0007669"/>
    <property type="project" value="UniProtKB-SubCell"/>
</dbReference>
<evidence type="ECO:0000256" key="3">
    <source>
        <dbReference type="ARBA" id="ARBA00006577"/>
    </source>
</evidence>
<evidence type="ECO:0000256" key="4">
    <source>
        <dbReference type="ARBA" id="ARBA00022490"/>
    </source>
</evidence>
<evidence type="ECO:0000256" key="5">
    <source>
        <dbReference type="ARBA" id="ARBA00023110"/>
    </source>
</evidence>
<dbReference type="GO" id="GO:0042026">
    <property type="term" value="P:protein refolding"/>
    <property type="evidence" value="ECO:0007669"/>
    <property type="project" value="UniProtKB-ARBA"/>
</dbReference>
<dbReference type="AlphaFoldDB" id="A0A063XZB2"/>
<dbReference type="PANTHER" id="PTHR47861">
    <property type="entry name" value="FKBP-TYPE PEPTIDYL-PROLYL CIS-TRANS ISOMERASE SLYD"/>
    <property type="match status" value="1"/>
</dbReference>
<keyword evidence="6" id="KW-0143">Chaperone</keyword>
<comment type="catalytic activity">
    <reaction evidence="1 9 10">
        <text>[protein]-peptidylproline (omega=180) = [protein]-peptidylproline (omega=0)</text>
        <dbReference type="Rhea" id="RHEA:16237"/>
        <dbReference type="Rhea" id="RHEA-COMP:10747"/>
        <dbReference type="Rhea" id="RHEA-COMP:10748"/>
        <dbReference type="ChEBI" id="CHEBI:83833"/>
        <dbReference type="ChEBI" id="CHEBI:83834"/>
        <dbReference type="EC" id="5.2.1.8"/>
    </reaction>
</comment>
<proteinExistence type="inferred from homology"/>
<keyword evidence="13" id="KW-1185">Reference proteome</keyword>
<dbReference type="GO" id="GO:0003755">
    <property type="term" value="F:peptidyl-prolyl cis-trans isomerase activity"/>
    <property type="evidence" value="ECO:0007669"/>
    <property type="project" value="UniProtKB-UniRule"/>
</dbReference>
<accession>A0A063XZB2</accession>
<dbReference type="STRING" id="267850.ADINL_2720"/>
<evidence type="ECO:0000256" key="10">
    <source>
        <dbReference type="RuleBase" id="RU003915"/>
    </source>
</evidence>